<feature type="region of interest" description="Disordered" evidence="1">
    <location>
        <begin position="108"/>
        <end position="130"/>
    </location>
</feature>
<proteinExistence type="predicted"/>
<dbReference type="Proteomes" id="UP000184513">
    <property type="component" value="Unassembled WGS sequence"/>
</dbReference>
<name>A0A1M7QKL5_9BACT</name>
<accession>A0A1M7QKL5</accession>
<organism evidence="2 3">
    <name type="scientific">Cyclobacterium lianum</name>
    <dbReference type="NCBI Taxonomy" id="388280"/>
    <lineage>
        <taxon>Bacteria</taxon>
        <taxon>Pseudomonadati</taxon>
        <taxon>Bacteroidota</taxon>
        <taxon>Cytophagia</taxon>
        <taxon>Cytophagales</taxon>
        <taxon>Cyclobacteriaceae</taxon>
        <taxon>Cyclobacterium</taxon>
    </lineage>
</organism>
<evidence type="ECO:0000256" key="1">
    <source>
        <dbReference type="SAM" id="MobiDB-lite"/>
    </source>
</evidence>
<dbReference type="STRING" id="388280.SAMN04488057_11924"/>
<evidence type="ECO:0000313" key="3">
    <source>
        <dbReference type="Proteomes" id="UP000184513"/>
    </source>
</evidence>
<keyword evidence="3" id="KW-1185">Reference proteome</keyword>
<dbReference type="InterPro" id="IPR053825">
    <property type="entry name" value="DUF7009"/>
</dbReference>
<evidence type="ECO:0000313" key="2">
    <source>
        <dbReference type="EMBL" id="SHN31400.1"/>
    </source>
</evidence>
<reference evidence="2 3" key="1">
    <citation type="submission" date="2016-11" db="EMBL/GenBank/DDBJ databases">
        <authorList>
            <person name="Jaros S."/>
            <person name="Januszkiewicz K."/>
            <person name="Wedrychowicz H."/>
        </authorList>
    </citation>
    <scope>NUCLEOTIDE SEQUENCE [LARGE SCALE GENOMIC DNA]</scope>
    <source>
        <strain evidence="2 3">CGMCC 1.6102</strain>
    </source>
</reference>
<sequence>MKLRINNNSIRLRLTQSEVERIGKGYSLHQALKLGEDQVLTYALIPRDKLDSPKATFLNQHLEVYLPSALGKSWAGTDEVSIRHVQQEGTDRECLLLIEKDFQCLHKRPGEDERDNFPNPKSLEDYQNGS</sequence>
<protein>
    <submittedName>
        <fullName evidence="2">Uncharacterized protein</fullName>
    </submittedName>
</protein>
<gene>
    <name evidence="2" type="ORF">SAMN04488057_11924</name>
</gene>
<dbReference type="Pfam" id="PF22668">
    <property type="entry name" value="DUF7009"/>
    <property type="match status" value="1"/>
</dbReference>
<dbReference type="AlphaFoldDB" id="A0A1M7QKL5"/>
<dbReference type="RefSeq" id="WP_073097611.1">
    <property type="nucleotide sequence ID" value="NZ_FRCY01000019.1"/>
</dbReference>
<dbReference type="OrthoDB" id="7060517at2"/>
<dbReference type="EMBL" id="FRCY01000019">
    <property type="protein sequence ID" value="SHN31400.1"/>
    <property type="molecule type" value="Genomic_DNA"/>
</dbReference>